<dbReference type="GO" id="GO:0005634">
    <property type="term" value="C:nucleus"/>
    <property type="evidence" value="ECO:0007669"/>
    <property type="project" value="TreeGrafter"/>
</dbReference>
<dbReference type="Pfam" id="PF00581">
    <property type="entry name" value="Rhodanese"/>
    <property type="match status" value="1"/>
</dbReference>
<dbReference type="GO" id="GO:0010256">
    <property type="term" value="P:endomembrane system organization"/>
    <property type="evidence" value="ECO:0007669"/>
    <property type="project" value="UniProtKB-ARBA"/>
</dbReference>
<keyword evidence="4" id="KW-0378">Hydrolase</keyword>
<dbReference type="PROSITE" id="PS50206">
    <property type="entry name" value="RHODANESE_3"/>
    <property type="match status" value="1"/>
</dbReference>
<evidence type="ECO:0000259" key="9">
    <source>
        <dbReference type="PROSITE" id="PS50206"/>
    </source>
</evidence>
<dbReference type="GO" id="GO:0009794">
    <property type="term" value="P:regulation of mitotic cell cycle, embryonic"/>
    <property type="evidence" value="ECO:0007669"/>
    <property type="project" value="UniProtKB-ARBA"/>
</dbReference>
<dbReference type="InterPro" id="IPR000751">
    <property type="entry name" value="MPI_Phosphatase"/>
</dbReference>
<keyword evidence="11" id="KW-1185">Reference proteome</keyword>
<evidence type="ECO:0000256" key="4">
    <source>
        <dbReference type="ARBA" id="ARBA00022801"/>
    </source>
</evidence>
<dbReference type="GO" id="GO:0110032">
    <property type="term" value="P:positive regulation of G2/MI transition of meiotic cell cycle"/>
    <property type="evidence" value="ECO:0007669"/>
    <property type="project" value="TreeGrafter"/>
</dbReference>
<dbReference type="FunCoup" id="A0A7R8YSN9">
    <property type="interactions" value="504"/>
</dbReference>
<evidence type="ECO:0000256" key="2">
    <source>
        <dbReference type="ARBA" id="ARBA00013064"/>
    </source>
</evidence>
<keyword evidence="6" id="KW-0131">Cell cycle</keyword>
<dbReference type="SMART" id="SM00450">
    <property type="entry name" value="RHOD"/>
    <property type="match status" value="1"/>
</dbReference>
<dbReference type="InterPro" id="IPR001763">
    <property type="entry name" value="Rhodanese-like_dom"/>
</dbReference>
<sequence>MLWESIPEETCEVMECTSLISNRFTLSSSRTRVDRRSSESLRARFAQRRLDDILETSDSNYDENNLFDKHHDEMPIDEMSFYGSHSPRSRSPQPCPPSPIMDIAYLPPEGSPQRFTVVHDTVTIVDNDRLRGDCASFQDGKSSGFQKFHFTEPRLPKLQDEKSPQKMIQHEYKSRVSPKNNFRIFNSLSSTSTESMEDDYMELFDMEALEDVSNFPTNMNTLISGDIKNVKTTPEMKRPVVRRCLSLTDSNEKHRTRNVLFEPKTPEILKKLDENSPRLTLTGERCFKRPEPPSTSPIQSKRYKPDLDEKENSIINSQQFLQEPPRPVLRKSMSLNDAHIMTALARSSSEPDLIGDFSKPFCLPLMDGRHQDLKSISCDTMARLIKGEFADSVASFKIIDCRYPYEFEGGHIRGAHNLYTHDQILEELVNCKTEAPTVQAEGPKRHILVFHCEFSSERGPKLSRFLRSNDRQRNTNAYPALHYPEIYLLHGGYKEFFGKYSELCDPVAYRPMLHPSYVDHYKQCRAKSKSWSGDIKASASANRFMKSRSRLVL</sequence>
<dbReference type="GO" id="GO:0010971">
    <property type="term" value="P:positive regulation of G2/M transition of mitotic cell cycle"/>
    <property type="evidence" value="ECO:0007669"/>
    <property type="project" value="TreeGrafter"/>
</dbReference>
<evidence type="ECO:0000313" key="10">
    <source>
        <dbReference type="EMBL" id="CAD7084052.1"/>
    </source>
</evidence>
<dbReference type="InterPro" id="IPR036873">
    <property type="entry name" value="Rhodanese-like_dom_sf"/>
</dbReference>
<evidence type="ECO:0000256" key="8">
    <source>
        <dbReference type="SAM" id="MobiDB-lite"/>
    </source>
</evidence>
<dbReference type="OrthoDB" id="26523at2759"/>
<dbReference type="EC" id="3.1.3.48" evidence="2"/>
<feature type="domain" description="Rhodanese" evidence="9">
    <location>
        <begin position="392"/>
        <end position="505"/>
    </location>
</feature>
<dbReference type="GO" id="GO:0000086">
    <property type="term" value="P:G2/M transition of mitotic cell cycle"/>
    <property type="evidence" value="ECO:0007669"/>
    <property type="project" value="TreeGrafter"/>
</dbReference>
<evidence type="ECO:0000256" key="7">
    <source>
        <dbReference type="ARBA" id="ARBA00051722"/>
    </source>
</evidence>
<dbReference type="PRINTS" id="PR00716">
    <property type="entry name" value="MPIPHPHTASE"/>
</dbReference>
<evidence type="ECO:0000256" key="6">
    <source>
        <dbReference type="ARBA" id="ARBA00023306"/>
    </source>
</evidence>
<evidence type="ECO:0000256" key="1">
    <source>
        <dbReference type="ARBA" id="ARBA00011065"/>
    </source>
</evidence>
<evidence type="ECO:0000256" key="5">
    <source>
        <dbReference type="ARBA" id="ARBA00022912"/>
    </source>
</evidence>
<dbReference type="Gene3D" id="3.40.250.10">
    <property type="entry name" value="Rhodanese-like domain"/>
    <property type="match status" value="1"/>
</dbReference>
<reference evidence="10 11" key="1">
    <citation type="submission" date="2020-11" db="EMBL/GenBank/DDBJ databases">
        <authorList>
            <person name="Wallbank WR R."/>
            <person name="Pardo Diaz C."/>
            <person name="Kozak K."/>
            <person name="Martin S."/>
            <person name="Jiggins C."/>
            <person name="Moest M."/>
            <person name="Warren A I."/>
            <person name="Generalovic N T."/>
            <person name="Byers J.R.P. K."/>
            <person name="Montejo-Kovacevich G."/>
            <person name="Yen C E."/>
        </authorList>
    </citation>
    <scope>NUCLEOTIDE SEQUENCE [LARGE SCALE GENOMIC DNA]</scope>
</reference>
<dbReference type="GO" id="GO:0032502">
    <property type="term" value="P:developmental process"/>
    <property type="evidence" value="ECO:0007669"/>
    <property type="project" value="UniProtKB-ARBA"/>
</dbReference>
<gene>
    <name evidence="10" type="ORF">HERILL_LOCUS6968</name>
</gene>
<dbReference type="PANTHER" id="PTHR10828:SF76">
    <property type="entry name" value="M-PHASE INDUCER PHOSPHATASE"/>
    <property type="match status" value="1"/>
</dbReference>
<proteinExistence type="inferred from homology"/>
<comment type="similarity">
    <text evidence="1">Belongs to the MPI phosphatase family.</text>
</comment>
<dbReference type="Proteomes" id="UP000594454">
    <property type="component" value="Chromosome 3"/>
</dbReference>
<evidence type="ECO:0000256" key="3">
    <source>
        <dbReference type="ARBA" id="ARBA00022618"/>
    </source>
</evidence>
<organism evidence="10 11">
    <name type="scientific">Hermetia illucens</name>
    <name type="common">Black soldier fly</name>
    <dbReference type="NCBI Taxonomy" id="343691"/>
    <lineage>
        <taxon>Eukaryota</taxon>
        <taxon>Metazoa</taxon>
        <taxon>Ecdysozoa</taxon>
        <taxon>Arthropoda</taxon>
        <taxon>Hexapoda</taxon>
        <taxon>Insecta</taxon>
        <taxon>Pterygota</taxon>
        <taxon>Neoptera</taxon>
        <taxon>Endopterygota</taxon>
        <taxon>Diptera</taxon>
        <taxon>Brachycera</taxon>
        <taxon>Stratiomyomorpha</taxon>
        <taxon>Stratiomyidae</taxon>
        <taxon>Hermetiinae</taxon>
        <taxon>Hermetia</taxon>
    </lineage>
</organism>
<accession>A0A7R8YSN9</accession>
<dbReference type="CDD" id="cd01530">
    <property type="entry name" value="Cdc25"/>
    <property type="match status" value="1"/>
</dbReference>
<comment type="catalytic activity">
    <reaction evidence="7">
        <text>O-phospho-L-tyrosyl-[protein] + H2O = L-tyrosyl-[protein] + phosphate</text>
        <dbReference type="Rhea" id="RHEA:10684"/>
        <dbReference type="Rhea" id="RHEA-COMP:10136"/>
        <dbReference type="Rhea" id="RHEA-COMP:20101"/>
        <dbReference type="ChEBI" id="CHEBI:15377"/>
        <dbReference type="ChEBI" id="CHEBI:43474"/>
        <dbReference type="ChEBI" id="CHEBI:46858"/>
        <dbReference type="ChEBI" id="CHEBI:61978"/>
        <dbReference type="EC" id="3.1.3.48"/>
    </reaction>
</comment>
<name>A0A7R8YSN9_HERIL</name>
<dbReference type="FunFam" id="3.40.250.10:FF:000036">
    <property type="entry name" value="M-phase inducer phosphatase"/>
    <property type="match status" value="1"/>
</dbReference>
<dbReference type="InParanoid" id="A0A7R8YSN9"/>
<dbReference type="GO" id="GO:0005737">
    <property type="term" value="C:cytoplasm"/>
    <property type="evidence" value="ECO:0007669"/>
    <property type="project" value="TreeGrafter"/>
</dbReference>
<dbReference type="PANTHER" id="PTHR10828">
    <property type="entry name" value="M-PHASE INDUCER PHOSPHATASE DUAL SPECIFICITY PHOSPHATASE CDC25"/>
    <property type="match status" value="1"/>
</dbReference>
<dbReference type="OMA" id="LYTHEQI"/>
<dbReference type="EMBL" id="LR899011">
    <property type="protein sequence ID" value="CAD7084052.1"/>
    <property type="molecule type" value="Genomic_DNA"/>
</dbReference>
<dbReference type="GO" id="GO:0004725">
    <property type="term" value="F:protein tyrosine phosphatase activity"/>
    <property type="evidence" value="ECO:0007669"/>
    <property type="project" value="UniProtKB-EC"/>
</dbReference>
<protein>
    <recommendedName>
        <fullName evidence="2">protein-tyrosine-phosphatase</fullName>
        <ecNumber evidence="2">3.1.3.48</ecNumber>
    </recommendedName>
</protein>
<dbReference type="SUPFAM" id="SSF52821">
    <property type="entry name" value="Rhodanese/Cell cycle control phosphatase"/>
    <property type="match status" value="1"/>
</dbReference>
<keyword evidence="5" id="KW-0904">Protein phosphatase</keyword>
<feature type="region of interest" description="Disordered" evidence="8">
    <location>
        <begin position="77"/>
        <end position="96"/>
    </location>
</feature>
<dbReference type="AlphaFoldDB" id="A0A7R8YSN9"/>
<evidence type="ECO:0000313" key="11">
    <source>
        <dbReference type="Proteomes" id="UP000594454"/>
    </source>
</evidence>
<dbReference type="GO" id="GO:0051301">
    <property type="term" value="P:cell division"/>
    <property type="evidence" value="ECO:0007669"/>
    <property type="project" value="UniProtKB-KW"/>
</dbReference>
<keyword evidence="3" id="KW-0132">Cell division</keyword>